<feature type="region of interest" description="Disordered" evidence="1">
    <location>
        <begin position="276"/>
        <end position="303"/>
    </location>
</feature>
<dbReference type="SUPFAM" id="SSF53335">
    <property type="entry name" value="S-adenosyl-L-methionine-dependent methyltransferases"/>
    <property type="match status" value="1"/>
</dbReference>
<gene>
    <name evidence="2" type="ORF">LV82_01459</name>
</gene>
<dbReference type="InterPro" id="IPR029063">
    <property type="entry name" value="SAM-dependent_MTases_sf"/>
</dbReference>
<dbReference type="AlphaFoldDB" id="A0A2S5JGS9"/>
<evidence type="ECO:0000313" key="3">
    <source>
        <dbReference type="Proteomes" id="UP000239736"/>
    </source>
</evidence>
<protein>
    <recommendedName>
        <fullName evidence="4">Methyltransferase family protein</fullName>
    </recommendedName>
</protein>
<keyword evidence="3" id="KW-1185">Reference proteome</keyword>
<dbReference type="EMBL" id="PRDS01000004">
    <property type="protein sequence ID" value="PPB80727.1"/>
    <property type="molecule type" value="Genomic_DNA"/>
</dbReference>
<reference evidence="2 3" key="1">
    <citation type="submission" date="2018-01" db="EMBL/GenBank/DDBJ databases">
        <title>Genomic Encyclopedia of Archaeal and Bacterial Type Strains, Phase II (KMG-II): from individual species to whole genera.</title>
        <authorList>
            <person name="Goeker M."/>
        </authorList>
    </citation>
    <scope>NUCLEOTIDE SEQUENCE [LARGE SCALE GENOMIC DNA]</scope>
    <source>
        <strain evidence="2 3">DSM 12048</strain>
    </source>
</reference>
<comment type="caution">
    <text evidence="2">The sequence shown here is derived from an EMBL/GenBank/DDBJ whole genome shotgun (WGS) entry which is preliminary data.</text>
</comment>
<name>A0A2S5JGS9_9RHOB</name>
<organism evidence="2 3">
    <name type="scientific">Albidovulum inexpectatum</name>
    <dbReference type="NCBI Taxonomy" id="196587"/>
    <lineage>
        <taxon>Bacteria</taxon>
        <taxon>Pseudomonadati</taxon>
        <taxon>Pseudomonadota</taxon>
        <taxon>Alphaproteobacteria</taxon>
        <taxon>Rhodobacterales</taxon>
        <taxon>Paracoccaceae</taxon>
        <taxon>Albidovulum</taxon>
    </lineage>
</organism>
<evidence type="ECO:0008006" key="4">
    <source>
        <dbReference type="Google" id="ProtNLM"/>
    </source>
</evidence>
<evidence type="ECO:0000313" key="2">
    <source>
        <dbReference type="EMBL" id="PPB80727.1"/>
    </source>
</evidence>
<proteinExistence type="predicted"/>
<dbReference type="Proteomes" id="UP000239736">
    <property type="component" value="Unassembled WGS sequence"/>
</dbReference>
<dbReference type="Gene3D" id="3.40.50.150">
    <property type="entry name" value="Vaccinia Virus protein VP39"/>
    <property type="match status" value="1"/>
</dbReference>
<evidence type="ECO:0000256" key="1">
    <source>
        <dbReference type="SAM" id="MobiDB-lite"/>
    </source>
</evidence>
<accession>A0A2S5JGS9</accession>
<sequence>MSHEYRIAALWMEGPLSWLDQLCLVSFRDAGHHVTLYHYGPVPNIPEGIEAADAAQILPRTGFLQHERTGSPALHSDLFRYHLLAKCDRTIWADTDAYCRAPFRTETGHFFGWESDHHINGGVLGLPADSEALGRLLDFTADEFAIPPWFDAEERARLEALRDAGNPVHAGEMPWGVWGPHALTHFLHETGEAKYALPRAALYPISFKERRNMLKPGLDLSRWIRPETVSIHFYGRRMRKRLVEKEGGRPHPDSLIGRLVARHGIDMDAAPLPGLPPQADAARAETARAPAMPKPSAADRPAAPEGWRTLTDLADAFGSDKGARKHRYTELYEMLFRPIRRRKLRFVEMGLLIGGPEHGNPAGRETRDAPSIRMWLEYFPKAQIIGLDVSDFSWFDHPRFRFVQCDMGDRIALARAGEEIGQADIMIDDASHASHHQQLALAELFPRLNSGGLYIIEDLRWQPADMETMGWPKTAELFRAYQKTGRFSHPDPGIESTLNRLAHDMQGVFVFPAHYRKDRRDQVLVIHKR</sequence>
<dbReference type="RefSeq" id="WP_245873107.1">
    <property type="nucleotide sequence ID" value="NZ_PRDS01000004.1"/>
</dbReference>